<dbReference type="GeneID" id="94431299"/>
<reference evidence="1 2" key="1">
    <citation type="journal article" date="2017" name="Int. J. Parasitol.">
        <title>The genome of the protozoan parasite Cystoisospora suis and a reverse vaccinology approach to identify vaccine candidates.</title>
        <authorList>
            <person name="Palmieri N."/>
            <person name="Shrestha A."/>
            <person name="Ruttkowski B."/>
            <person name="Beck T."/>
            <person name="Vogl C."/>
            <person name="Tomley F."/>
            <person name="Blake D.P."/>
            <person name="Joachim A."/>
        </authorList>
    </citation>
    <scope>NUCLEOTIDE SEQUENCE [LARGE SCALE GENOMIC DNA]</scope>
    <source>
        <strain evidence="1 2">Wien I</strain>
    </source>
</reference>
<evidence type="ECO:0000313" key="2">
    <source>
        <dbReference type="Proteomes" id="UP000221165"/>
    </source>
</evidence>
<gene>
    <name evidence="1" type="ORF">CSUI_007947</name>
</gene>
<dbReference type="AlphaFoldDB" id="A0A2C6KPA7"/>
<dbReference type="RefSeq" id="XP_067919942.1">
    <property type="nucleotide sequence ID" value="XM_068068088.1"/>
</dbReference>
<dbReference type="VEuPathDB" id="ToxoDB:CSUI_007947"/>
<proteinExistence type="predicted"/>
<name>A0A2C6KPA7_9APIC</name>
<keyword evidence="2" id="KW-1185">Reference proteome</keyword>
<organism evidence="1 2">
    <name type="scientific">Cystoisospora suis</name>
    <dbReference type="NCBI Taxonomy" id="483139"/>
    <lineage>
        <taxon>Eukaryota</taxon>
        <taxon>Sar</taxon>
        <taxon>Alveolata</taxon>
        <taxon>Apicomplexa</taxon>
        <taxon>Conoidasida</taxon>
        <taxon>Coccidia</taxon>
        <taxon>Eucoccidiorida</taxon>
        <taxon>Eimeriorina</taxon>
        <taxon>Sarcocystidae</taxon>
        <taxon>Cystoisospora</taxon>
    </lineage>
</organism>
<evidence type="ECO:0000313" key="1">
    <source>
        <dbReference type="EMBL" id="PHJ18233.1"/>
    </source>
</evidence>
<sequence>MFASAQTDVNERKRRRGLRNEISLIMETFSSIFLVVRKEDISQDLPSPFILCLLTDSLLFFKTIFSSNLSHFLPCKSYKVVSVSWRFCLEAIQDRIPPDTPREFDWRDGGEKMKAMMELTLLAEVFSFFFCNSNSRDRHAD</sequence>
<protein>
    <submittedName>
        <fullName evidence="1">Uncharacterized protein</fullName>
    </submittedName>
</protein>
<dbReference type="EMBL" id="MIGC01004306">
    <property type="protein sequence ID" value="PHJ18233.1"/>
    <property type="molecule type" value="Genomic_DNA"/>
</dbReference>
<comment type="caution">
    <text evidence="1">The sequence shown here is derived from an EMBL/GenBank/DDBJ whole genome shotgun (WGS) entry which is preliminary data.</text>
</comment>
<accession>A0A2C6KPA7</accession>
<dbReference type="Proteomes" id="UP000221165">
    <property type="component" value="Unassembled WGS sequence"/>
</dbReference>